<dbReference type="InterPro" id="IPR007278">
    <property type="entry name" value="DUF397"/>
</dbReference>
<dbReference type="Pfam" id="PF04149">
    <property type="entry name" value="DUF397"/>
    <property type="match status" value="1"/>
</dbReference>
<name>A0ABN2HB84_9ACTN</name>
<reference evidence="2 3" key="1">
    <citation type="journal article" date="2019" name="Int. J. Syst. Evol. Microbiol.">
        <title>The Global Catalogue of Microorganisms (GCM) 10K type strain sequencing project: providing services to taxonomists for standard genome sequencing and annotation.</title>
        <authorList>
            <consortium name="The Broad Institute Genomics Platform"/>
            <consortium name="The Broad Institute Genome Sequencing Center for Infectious Disease"/>
            <person name="Wu L."/>
            <person name="Ma J."/>
        </authorList>
    </citation>
    <scope>NUCLEOTIDE SEQUENCE [LARGE SCALE GENOMIC DNA]</scope>
    <source>
        <strain evidence="2 3">JCM 14718</strain>
    </source>
</reference>
<keyword evidence="3" id="KW-1185">Reference proteome</keyword>
<feature type="domain" description="DUF397" evidence="1">
    <location>
        <begin position="29"/>
        <end position="81"/>
    </location>
</feature>
<dbReference type="Proteomes" id="UP001500618">
    <property type="component" value="Unassembled WGS sequence"/>
</dbReference>
<gene>
    <name evidence="2" type="ORF">GCM10009765_37840</name>
</gene>
<proteinExistence type="predicted"/>
<organism evidence="2 3">
    <name type="scientific">Fodinicola feengrottensis</name>
    <dbReference type="NCBI Taxonomy" id="435914"/>
    <lineage>
        <taxon>Bacteria</taxon>
        <taxon>Bacillati</taxon>
        <taxon>Actinomycetota</taxon>
        <taxon>Actinomycetes</taxon>
        <taxon>Mycobacteriales</taxon>
        <taxon>Fodinicola</taxon>
    </lineage>
</organism>
<evidence type="ECO:0000313" key="3">
    <source>
        <dbReference type="Proteomes" id="UP001500618"/>
    </source>
</evidence>
<sequence>MAYTPKGKGGPAVKEISNGVPAQDLGAVAWRKSKFSGAQGNCLEVAGLDSGQIAVRNSRDPHGPALVYTVDEIAAFLAGAKEGEFDYLLNR</sequence>
<evidence type="ECO:0000313" key="2">
    <source>
        <dbReference type="EMBL" id="GAA1684921.1"/>
    </source>
</evidence>
<accession>A0ABN2HB84</accession>
<protein>
    <submittedName>
        <fullName evidence="2">DUF397 domain-containing protein</fullName>
    </submittedName>
</protein>
<comment type="caution">
    <text evidence="2">The sequence shown here is derived from an EMBL/GenBank/DDBJ whole genome shotgun (WGS) entry which is preliminary data.</text>
</comment>
<dbReference type="EMBL" id="BAAANY010000013">
    <property type="protein sequence ID" value="GAA1684921.1"/>
    <property type="molecule type" value="Genomic_DNA"/>
</dbReference>
<evidence type="ECO:0000259" key="1">
    <source>
        <dbReference type="Pfam" id="PF04149"/>
    </source>
</evidence>